<dbReference type="InterPro" id="IPR015421">
    <property type="entry name" value="PyrdxlP-dep_Trfase_major"/>
</dbReference>
<proteinExistence type="inferred from homology"/>
<evidence type="ECO:0000259" key="7">
    <source>
        <dbReference type="Pfam" id="PF00155"/>
    </source>
</evidence>
<evidence type="ECO:0000313" key="11">
    <source>
        <dbReference type="Proteomes" id="UP001456224"/>
    </source>
</evidence>
<dbReference type="OrthoDB" id="9803354at2"/>
<dbReference type="Proteomes" id="UP000289465">
    <property type="component" value="Unassembled WGS sequence"/>
</dbReference>
<dbReference type="GO" id="GO:0006520">
    <property type="term" value="P:amino acid metabolic process"/>
    <property type="evidence" value="ECO:0007669"/>
    <property type="project" value="InterPro"/>
</dbReference>
<comment type="cofactor">
    <cofactor evidence="1 6">
        <name>pyridoxal 5'-phosphate</name>
        <dbReference type="ChEBI" id="CHEBI:597326"/>
    </cofactor>
</comment>
<dbReference type="PROSITE" id="PS00105">
    <property type="entry name" value="AA_TRANSFER_CLASS_1"/>
    <property type="match status" value="1"/>
</dbReference>
<dbReference type="EMBL" id="UFQC01000014">
    <property type="protein sequence ID" value="SSW68258.1"/>
    <property type="molecule type" value="Genomic_DNA"/>
</dbReference>
<evidence type="ECO:0000256" key="4">
    <source>
        <dbReference type="ARBA" id="ARBA00022679"/>
    </source>
</evidence>
<dbReference type="PANTHER" id="PTHR46383">
    <property type="entry name" value="ASPARTATE AMINOTRANSFERASE"/>
    <property type="match status" value="1"/>
</dbReference>
<keyword evidence="3 6" id="KW-0032">Aminotransferase</keyword>
<evidence type="ECO:0000313" key="8">
    <source>
        <dbReference type="EMBL" id="SSW68258.1"/>
    </source>
</evidence>
<dbReference type="EMBL" id="CP148753">
    <property type="protein sequence ID" value="WXR73314.1"/>
    <property type="molecule type" value="Genomic_DNA"/>
</dbReference>
<dbReference type="SUPFAM" id="SSF53383">
    <property type="entry name" value="PLP-dependent transferases"/>
    <property type="match status" value="1"/>
</dbReference>
<evidence type="ECO:0000256" key="2">
    <source>
        <dbReference type="ARBA" id="ARBA00007441"/>
    </source>
</evidence>
<dbReference type="EC" id="2.6.1.-" evidence="6"/>
<gene>
    <name evidence="8" type="ORF">AVE30378_02994</name>
    <name evidence="9" type="ORF">WHX56_27395</name>
</gene>
<evidence type="ECO:0000313" key="9">
    <source>
        <dbReference type="EMBL" id="WXR73314.1"/>
    </source>
</evidence>
<dbReference type="Gene3D" id="3.90.1150.10">
    <property type="entry name" value="Aspartate Aminotransferase, domain 1"/>
    <property type="match status" value="1"/>
</dbReference>
<dbReference type="FunFam" id="3.40.640.10:FF:000033">
    <property type="entry name" value="Aspartate aminotransferase"/>
    <property type="match status" value="1"/>
</dbReference>
<dbReference type="InterPro" id="IPR004838">
    <property type="entry name" value="NHTrfase_class1_PyrdxlP-BS"/>
</dbReference>
<evidence type="ECO:0000256" key="3">
    <source>
        <dbReference type="ARBA" id="ARBA00022576"/>
    </source>
</evidence>
<protein>
    <recommendedName>
        <fullName evidence="6">Aminotransferase</fullName>
        <ecNumber evidence="6">2.6.1.-</ecNumber>
    </recommendedName>
</protein>
<comment type="similarity">
    <text evidence="2 6">Belongs to the class-I pyridoxal-phosphate-dependent aminotransferase family.</text>
</comment>
<dbReference type="Gene3D" id="3.40.640.10">
    <property type="entry name" value="Type I PLP-dependent aspartate aminotransferase-like (Major domain)"/>
    <property type="match status" value="1"/>
</dbReference>
<dbReference type="InterPro" id="IPR050596">
    <property type="entry name" value="AspAT/PAT-like"/>
</dbReference>
<reference evidence="8 10" key="1">
    <citation type="submission" date="2018-07" db="EMBL/GenBank/DDBJ databases">
        <authorList>
            <person name="Peeters C."/>
        </authorList>
    </citation>
    <scope>NUCLEOTIDE SEQUENCE [LARGE SCALE GENOMIC DNA]</scope>
    <source>
        <strain evidence="8 10">LMG 30378</strain>
    </source>
</reference>
<feature type="domain" description="Aminotransferase class I/classII large" evidence="7">
    <location>
        <begin position="34"/>
        <end position="385"/>
    </location>
</feature>
<evidence type="ECO:0000256" key="6">
    <source>
        <dbReference type="RuleBase" id="RU000481"/>
    </source>
</evidence>
<dbReference type="Proteomes" id="UP001456224">
    <property type="component" value="Chromosome"/>
</dbReference>
<name>A0A446CKC7_9BURK</name>
<keyword evidence="11" id="KW-1185">Reference proteome</keyword>
<accession>A0A446CKC7</accession>
<dbReference type="GO" id="GO:0030170">
    <property type="term" value="F:pyridoxal phosphate binding"/>
    <property type="evidence" value="ECO:0007669"/>
    <property type="project" value="InterPro"/>
</dbReference>
<dbReference type="AlphaFoldDB" id="A0A446CKC7"/>
<dbReference type="InterPro" id="IPR004839">
    <property type="entry name" value="Aminotransferase_I/II_large"/>
</dbReference>
<evidence type="ECO:0000313" key="10">
    <source>
        <dbReference type="Proteomes" id="UP000289465"/>
    </source>
</evidence>
<keyword evidence="4 6" id="KW-0808">Transferase</keyword>
<dbReference type="InterPro" id="IPR015422">
    <property type="entry name" value="PyrdxlP-dep_Trfase_small"/>
</dbReference>
<dbReference type="CDD" id="cd00609">
    <property type="entry name" value="AAT_like"/>
    <property type="match status" value="1"/>
</dbReference>
<dbReference type="GO" id="GO:0008483">
    <property type="term" value="F:transaminase activity"/>
    <property type="evidence" value="ECO:0007669"/>
    <property type="project" value="UniProtKB-KW"/>
</dbReference>
<organism evidence="8 10">
    <name type="scientific">Achromobacter veterisilvae</name>
    <dbReference type="NCBI Taxonomy" id="2069367"/>
    <lineage>
        <taxon>Bacteria</taxon>
        <taxon>Pseudomonadati</taxon>
        <taxon>Pseudomonadota</taxon>
        <taxon>Betaproteobacteria</taxon>
        <taxon>Burkholderiales</taxon>
        <taxon>Alcaligenaceae</taxon>
        <taxon>Achromobacter</taxon>
    </lineage>
</organism>
<dbReference type="RefSeq" id="WP_129241688.1">
    <property type="nucleotide sequence ID" value="NZ_CP148753.1"/>
</dbReference>
<dbReference type="PANTHER" id="PTHR46383:SF1">
    <property type="entry name" value="ASPARTATE AMINOTRANSFERASE"/>
    <property type="match status" value="1"/>
</dbReference>
<reference evidence="9 11" key="2">
    <citation type="submission" date="2024-03" db="EMBL/GenBank/DDBJ databases">
        <title>Reference genomes for the five species model microbial community.</title>
        <authorList>
            <person name="Padfield D."/>
        </authorList>
    </citation>
    <scope>NUCLEOTIDE SEQUENCE [LARGE SCALE GENOMIC DNA]</scope>
    <source>
        <strain evidence="9 11">AB1</strain>
    </source>
</reference>
<evidence type="ECO:0000256" key="1">
    <source>
        <dbReference type="ARBA" id="ARBA00001933"/>
    </source>
</evidence>
<evidence type="ECO:0000256" key="5">
    <source>
        <dbReference type="ARBA" id="ARBA00022898"/>
    </source>
</evidence>
<sequence>MVHTIQSHLLAGVPASQSIAAAQRARDLKAAGRDIVAVTVGEPDFATPPEVIEAAFSAAREGQTKYTPVSGTTGLRQAIARKFQQENALAYDPSTEILVGTGAKQVIYDALIATLNPGDEVIIVAPYWVSYPSIARMAGATPVFIEASPEHGLVPTAAQLEAAITPRTRWLMLNYPNNPSGAIASREQYAALAKVLERYPDILVMSDEIYEHIRFDGSAFISFGAITPEMRERTLVVNGVSKAFGMTGWRIGYAGGPRALIAAMTKLQSHVTGGASAVSQAAAQAALQMDPALLAQRAATYEQRRDLVCGLLAASPALDVVRPSGAFYVFVRVRDTEVLGGRPVDDFLLDHGVAVIAGEAFGSPGWFRISIATHDADLQAACTRILSAFSR</sequence>
<keyword evidence="5" id="KW-0663">Pyridoxal phosphate</keyword>
<dbReference type="InterPro" id="IPR015424">
    <property type="entry name" value="PyrdxlP-dep_Trfase"/>
</dbReference>
<dbReference type="Pfam" id="PF00155">
    <property type="entry name" value="Aminotran_1_2"/>
    <property type="match status" value="1"/>
</dbReference>